<reference evidence="10" key="2">
    <citation type="journal article" date="2022" name="Microbiol. Resour. Announc.">
        <title>Metagenome Sequencing to Explore Phylogenomics of Terrestrial Cyanobacteria.</title>
        <authorList>
            <person name="Ward R.D."/>
            <person name="Stajich J.E."/>
            <person name="Johansen J.R."/>
            <person name="Huntemann M."/>
            <person name="Clum A."/>
            <person name="Foster B."/>
            <person name="Foster B."/>
            <person name="Roux S."/>
            <person name="Palaniappan K."/>
            <person name="Varghese N."/>
            <person name="Mukherjee S."/>
            <person name="Reddy T.B.K."/>
            <person name="Daum C."/>
            <person name="Copeland A."/>
            <person name="Chen I.A."/>
            <person name="Ivanova N.N."/>
            <person name="Kyrpides N.C."/>
            <person name="Shapiro N."/>
            <person name="Eloe-Fadrosh E.A."/>
            <person name="Pietrasiak N."/>
        </authorList>
    </citation>
    <scope>NUCLEOTIDE SEQUENCE</scope>
    <source>
        <strain evidence="10">GSE-TBD4-15B</strain>
    </source>
</reference>
<dbReference type="PANTHER" id="PTHR43065">
    <property type="entry name" value="SENSOR HISTIDINE KINASE"/>
    <property type="match status" value="1"/>
</dbReference>
<comment type="catalytic activity">
    <reaction evidence="1">
        <text>ATP + protein L-histidine = ADP + protein N-phospho-L-histidine.</text>
        <dbReference type="EC" id="2.7.13.3"/>
    </reaction>
</comment>
<dbReference type="InterPro" id="IPR036097">
    <property type="entry name" value="HisK_dim/P_sf"/>
</dbReference>
<dbReference type="GO" id="GO:0005524">
    <property type="term" value="F:ATP binding"/>
    <property type="evidence" value="ECO:0007669"/>
    <property type="project" value="UniProtKB-KW"/>
</dbReference>
<evidence type="ECO:0000256" key="2">
    <source>
        <dbReference type="ARBA" id="ARBA00012438"/>
    </source>
</evidence>
<dbReference type="Pfam" id="PF01590">
    <property type="entry name" value="GAF"/>
    <property type="match status" value="1"/>
</dbReference>
<dbReference type="InterPro" id="IPR029016">
    <property type="entry name" value="GAF-like_dom_sf"/>
</dbReference>
<evidence type="ECO:0000256" key="3">
    <source>
        <dbReference type="ARBA" id="ARBA00022553"/>
    </source>
</evidence>
<reference evidence="10" key="1">
    <citation type="submission" date="2021-05" db="EMBL/GenBank/DDBJ databases">
        <authorList>
            <person name="Pietrasiak N."/>
            <person name="Ward R."/>
            <person name="Stajich J.E."/>
            <person name="Kurbessoian T."/>
        </authorList>
    </citation>
    <scope>NUCLEOTIDE SEQUENCE</scope>
    <source>
        <strain evidence="10">GSE-TBD4-15B</strain>
    </source>
</reference>
<evidence type="ECO:0000256" key="5">
    <source>
        <dbReference type="ARBA" id="ARBA00022741"/>
    </source>
</evidence>
<keyword evidence="4" id="KW-0808">Transferase</keyword>
<dbReference type="InterPro" id="IPR005467">
    <property type="entry name" value="His_kinase_dom"/>
</dbReference>
<comment type="caution">
    <text evidence="10">The sequence shown here is derived from an EMBL/GenBank/DDBJ whole genome shotgun (WGS) entry which is preliminary data.</text>
</comment>
<dbReference type="InterPro" id="IPR003594">
    <property type="entry name" value="HATPase_dom"/>
</dbReference>
<evidence type="ECO:0000256" key="8">
    <source>
        <dbReference type="ARBA" id="ARBA00023012"/>
    </source>
</evidence>
<dbReference type="InterPro" id="IPR003018">
    <property type="entry name" value="GAF"/>
</dbReference>
<dbReference type="SUPFAM" id="SSF55874">
    <property type="entry name" value="ATPase domain of HSP90 chaperone/DNA topoisomerase II/histidine kinase"/>
    <property type="match status" value="1"/>
</dbReference>
<keyword evidence="7" id="KW-0067">ATP-binding</keyword>
<keyword evidence="5" id="KW-0547">Nucleotide-binding</keyword>
<protein>
    <recommendedName>
        <fullName evidence="2">histidine kinase</fullName>
        <ecNumber evidence="2">2.7.13.3</ecNumber>
    </recommendedName>
</protein>
<dbReference type="EC" id="2.7.13.3" evidence="2"/>
<evidence type="ECO:0000256" key="1">
    <source>
        <dbReference type="ARBA" id="ARBA00000085"/>
    </source>
</evidence>
<dbReference type="PRINTS" id="PR00344">
    <property type="entry name" value="BCTRLSENSOR"/>
</dbReference>
<evidence type="ECO:0000256" key="7">
    <source>
        <dbReference type="ARBA" id="ARBA00022840"/>
    </source>
</evidence>
<keyword evidence="6" id="KW-0418">Kinase</keyword>
<dbReference type="Gene3D" id="3.30.450.40">
    <property type="match status" value="1"/>
</dbReference>
<dbReference type="Proteomes" id="UP000707356">
    <property type="component" value="Unassembled WGS sequence"/>
</dbReference>
<name>A0A951U711_9CYAN</name>
<organism evidence="10 11">
    <name type="scientific">Pegethrix bostrychoides GSE-TBD4-15B</name>
    <dbReference type="NCBI Taxonomy" id="2839662"/>
    <lineage>
        <taxon>Bacteria</taxon>
        <taxon>Bacillati</taxon>
        <taxon>Cyanobacteriota</taxon>
        <taxon>Cyanophyceae</taxon>
        <taxon>Oculatellales</taxon>
        <taxon>Oculatellaceae</taxon>
        <taxon>Pegethrix</taxon>
    </lineage>
</organism>
<dbReference type="InterPro" id="IPR003661">
    <property type="entry name" value="HisK_dim/P_dom"/>
</dbReference>
<dbReference type="PANTHER" id="PTHR43065:SF10">
    <property type="entry name" value="PEROXIDE STRESS-ACTIVATED HISTIDINE KINASE MAK3"/>
    <property type="match status" value="1"/>
</dbReference>
<keyword evidence="3" id="KW-0597">Phosphoprotein</keyword>
<dbReference type="AlphaFoldDB" id="A0A951U711"/>
<dbReference type="EMBL" id="JAHHHV010000087">
    <property type="protein sequence ID" value="MBW4468300.1"/>
    <property type="molecule type" value="Genomic_DNA"/>
</dbReference>
<proteinExistence type="predicted"/>
<evidence type="ECO:0000313" key="11">
    <source>
        <dbReference type="Proteomes" id="UP000707356"/>
    </source>
</evidence>
<dbReference type="SMART" id="SM00387">
    <property type="entry name" value="HATPase_c"/>
    <property type="match status" value="1"/>
</dbReference>
<dbReference type="Gene3D" id="3.30.565.10">
    <property type="entry name" value="Histidine kinase-like ATPase, C-terminal domain"/>
    <property type="match status" value="1"/>
</dbReference>
<dbReference type="SMART" id="SM00388">
    <property type="entry name" value="HisKA"/>
    <property type="match status" value="1"/>
</dbReference>
<keyword evidence="8" id="KW-0902">Two-component regulatory system</keyword>
<dbReference type="GO" id="GO:0000155">
    <property type="term" value="F:phosphorelay sensor kinase activity"/>
    <property type="evidence" value="ECO:0007669"/>
    <property type="project" value="InterPro"/>
</dbReference>
<dbReference type="CDD" id="cd00082">
    <property type="entry name" value="HisKA"/>
    <property type="match status" value="1"/>
</dbReference>
<evidence type="ECO:0000313" key="10">
    <source>
        <dbReference type="EMBL" id="MBW4468300.1"/>
    </source>
</evidence>
<evidence type="ECO:0000259" key="9">
    <source>
        <dbReference type="PROSITE" id="PS50109"/>
    </source>
</evidence>
<dbReference type="SMART" id="SM00065">
    <property type="entry name" value="GAF"/>
    <property type="match status" value="1"/>
</dbReference>
<dbReference type="Pfam" id="PF00512">
    <property type="entry name" value="HisKA"/>
    <property type="match status" value="1"/>
</dbReference>
<evidence type="ECO:0000256" key="6">
    <source>
        <dbReference type="ARBA" id="ARBA00022777"/>
    </source>
</evidence>
<accession>A0A951U711</accession>
<dbReference type="SUPFAM" id="SSF47384">
    <property type="entry name" value="Homodimeric domain of signal transducing histidine kinase"/>
    <property type="match status" value="1"/>
</dbReference>
<dbReference type="PROSITE" id="PS50109">
    <property type="entry name" value="HIS_KIN"/>
    <property type="match status" value="1"/>
</dbReference>
<evidence type="ECO:0000256" key="4">
    <source>
        <dbReference type="ARBA" id="ARBA00022679"/>
    </source>
</evidence>
<dbReference type="SUPFAM" id="SSF55781">
    <property type="entry name" value="GAF domain-like"/>
    <property type="match status" value="1"/>
</dbReference>
<dbReference type="InterPro" id="IPR004358">
    <property type="entry name" value="Sig_transdc_His_kin-like_C"/>
</dbReference>
<dbReference type="Pfam" id="PF02518">
    <property type="entry name" value="HATPase_c"/>
    <property type="match status" value="1"/>
</dbReference>
<dbReference type="InterPro" id="IPR036890">
    <property type="entry name" value="HATPase_C_sf"/>
</dbReference>
<feature type="domain" description="Histidine kinase" evidence="9">
    <location>
        <begin position="218"/>
        <end position="445"/>
    </location>
</feature>
<dbReference type="Gene3D" id="1.10.287.130">
    <property type="match status" value="1"/>
</dbReference>
<gene>
    <name evidence="10" type="ORF">KME07_22970</name>
</gene>
<sequence>MVDWQNPQRPNWWQANQLQTNQLQTALEKLSTLSYRSHDLSSYLHEITRGVSQLLGADWSIVTLHEGSTGQIVASNLELDDGEREFLVHESVSAVVVQTGQPLLIEDIAQQPEAAEQMEGYRCYLGIPLRVSQGEVIGTVCSFSMQPQHYDSDTIATVQLFAERAATAIDNYRLYQQQQQFNDRLEAEVTKRTIELRAAQAQLIEHERLAAIGEFAAMIVHEIRNPLTTVQMGLTYFTKLNLPQAAQARLALAMGEAERLTNLLQEILNYSKPQHLNLVEINLDALVQSLLVPLRAMPEAQGRSIEYIPYPSQIQILGDLDKLKQVFINLVRNACEAVEPGETICWFVTEQLSTVQTLTAQPLTAQPVMESPAEQIYISIQNGGAPIPAEVLPRLTQPFYSTKSEGTGLGLAIVKRIVEAHSGELLIESSQVQGTVFTVRLPIQPASPHSS</sequence>